<gene>
    <name evidence="9" type="ORF">FB465_4547</name>
</gene>
<name>A0A561EUZ6_9ACTN</name>
<keyword evidence="5 7" id="KW-1133">Transmembrane helix</keyword>
<comment type="similarity">
    <text evidence="7">Belongs to the binding-protein-dependent transport system permease family.</text>
</comment>
<feature type="transmembrane region" description="Helical" evidence="7">
    <location>
        <begin position="301"/>
        <end position="319"/>
    </location>
</feature>
<dbReference type="AlphaFoldDB" id="A0A561EUZ6"/>
<evidence type="ECO:0000256" key="2">
    <source>
        <dbReference type="ARBA" id="ARBA00022448"/>
    </source>
</evidence>
<comment type="caution">
    <text evidence="9">The sequence shown here is derived from an EMBL/GenBank/DDBJ whole genome shotgun (WGS) entry which is preliminary data.</text>
</comment>
<evidence type="ECO:0000256" key="4">
    <source>
        <dbReference type="ARBA" id="ARBA00022692"/>
    </source>
</evidence>
<dbReference type="InterPro" id="IPR050809">
    <property type="entry name" value="UgpAE/MalFG_permease"/>
</dbReference>
<dbReference type="Pfam" id="PF00528">
    <property type="entry name" value="BPD_transp_1"/>
    <property type="match status" value="1"/>
</dbReference>
<dbReference type="CDD" id="cd06261">
    <property type="entry name" value="TM_PBP2"/>
    <property type="match status" value="1"/>
</dbReference>
<dbReference type="Gene3D" id="1.10.3720.10">
    <property type="entry name" value="MetI-like"/>
    <property type="match status" value="1"/>
</dbReference>
<evidence type="ECO:0000256" key="5">
    <source>
        <dbReference type="ARBA" id="ARBA00022989"/>
    </source>
</evidence>
<dbReference type="InterPro" id="IPR035906">
    <property type="entry name" value="MetI-like_sf"/>
</dbReference>
<dbReference type="PROSITE" id="PS50928">
    <property type="entry name" value="ABC_TM1"/>
    <property type="match status" value="1"/>
</dbReference>
<dbReference type="Proteomes" id="UP000318416">
    <property type="component" value="Unassembled WGS sequence"/>
</dbReference>
<keyword evidence="10" id="KW-1185">Reference proteome</keyword>
<dbReference type="GO" id="GO:0005886">
    <property type="term" value="C:plasma membrane"/>
    <property type="evidence" value="ECO:0007669"/>
    <property type="project" value="UniProtKB-SubCell"/>
</dbReference>
<dbReference type="PANTHER" id="PTHR43227:SF8">
    <property type="entry name" value="DIACETYLCHITOBIOSE UPTAKE SYSTEM PERMEASE PROTEIN DASB"/>
    <property type="match status" value="1"/>
</dbReference>
<feature type="transmembrane region" description="Helical" evidence="7">
    <location>
        <begin position="190"/>
        <end position="216"/>
    </location>
</feature>
<keyword evidence="4 7" id="KW-0812">Transmembrane</keyword>
<dbReference type="PANTHER" id="PTHR43227">
    <property type="entry name" value="BLL4140 PROTEIN"/>
    <property type="match status" value="1"/>
</dbReference>
<evidence type="ECO:0000256" key="6">
    <source>
        <dbReference type="ARBA" id="ARBA00023136"/>
    </source>
</evidence>
<comment type="subcellular location">
    <subcellularLocation>
        <location evidence="1 7">Cell membrane</location>
        <topology evidence="1 7">Multi-pass membrane protein</topology>
    </subcellularLocation>
</comment>
<evidence type="ECO:0000256" key="7">
    <source>
        <dbReference type="RuleBase" id="RU363032"/>
    </source>
</evidence>
<feature type="transmembrane region" description="Helical" evidence="7">
    <location>
        <begin position="237"/>
        <end position="260"/>
    </location>
</feature>
<dbReference type="RefSeq" id="WP_425461205.1">
    <property type="nucleotide sequence ID" value="NZ_VIVR01000001.1"/>
</dbReference>
<evidence type="ECO:0000259" key="8">
    <source>
        <dbReference type="PROSITE" id="PS50928"/>
    </source>
</evidence>
<organism evidence="9 10">
    <name type="scientific">Kitasatospora atroaurantiaca</name>
    <dbReference type="NCBI Taxonomy" id="285545"/>
    <lineage>
        <taxon>Bacteria</taxon>
        <taxon>Bacillati</taxon>
        <taxon>Actinomycetota</taxon>
        <taxon>Actinomycetes</taxon>
        <taxon>Kitasatosporales</taxon>
        <taxon>Streptomycetaceae</taxon>
        <taxon>Kitasatospora</taxon>
    </lineage>
</organism>
<feature type="transmembrane region" description="Helical" evidence="7">
    <location>
        <begin position="104"/>
        <end position="125"/>
    </location>
</feature>
<keyword evidence="3" id="KW-1003">Cell membrane</keyword>
<evidence type="ECO:0000313" key="10">
    <source>
        <dbReference type="Proteomes" id="UP000318416"/>
    </source>
</evidence>
<dbReference type="GO" id="GO:0055085">
    <property type="term" value="P:transmembrane transport"/>
    <property type="evidence" value="ECO:0007669"/>
    <property type="project" value="InterPro"/>
</dbReference>
<reference evidence="9 10" key="1">
    <citation type="submission" date="2019-06" db="EMBL/GenBank/DDBJ databases">
        <title>Sequencing the genomes of 1000 actinobacteria strains.</title>
        <authorList>
            <person name="Klenk H.-P."/>
        </authorList>
    </citation>
    <scope>NUCLEOTIDE SEQUENCE [LARGE SCALE GENOMIC DNA]</scope>
    <source>
        <strain evidence="9 10">DSM 41649</strain>
    </source>
</reference>
<sequence length="329" mass="36331">MSVTSNETLVEAEAVAPAPAAAPKRRRGFFAGGHYIPYVMILPAVAALIGVMAYPLYSLFDLSFQNVNRYAQLVNPSLSRYIGLDGYTKVLSDDQFWEVVLRSVYFTVELVVLSMVLGMLFALLLNRVSPWAKVTVITVLMFVWAIPAIVTGTIFKWLFASKGGVIDYIGYLFGGTSETKNYDWFADPTVGLYVVSAAVIIWGALPFLVIGLHAALTQVPKELIEASKLDGANALQSFRHVVVPVIKPFLLVSASLSFIWDFQVFAQIFSLRNSSPEPGYWNIGIYLYEKGIVSSHYSDSSVISIAMILLMLAVLVFYIRQVIKIGAQD</sequence>
<protein>
    <submittedName>
        <fullName evidence="9">N,N'-diacetylchitobiose transport system permease protein</fullName>
    </submittedName>
</protein>
<feature type="transmembrane region" description="Helical" evidence="7">
    <location>
        <begin position="137"/>
        <end position="159"/>
    </location>
</feature>
<dbReference type="EMBL" id="VIVR01000001">
    <property type="protein sequence ID" value="TWE19430.1"/>
    <property type="molecule type" value="Genomic_DNA"/>
</dbReference>
<feature type="domain" description="ABC transmembrane type-1" evidence="8">
    <location>
        <begin position="100"/>
        <end position="320"/>
    </location>
</feature>
<evidence type="ECO:0000256" key="1">
    <source>
        <dbReference type="ARBA" id="ARBA00004651"/>
    </source>
</evidence>
<dbReference type="SUPFAM" id="SSF161098">
    <property type="entry name" value="MetI-like"/>
    <property type="match status" value="1"/>
</dbReference>
<keyword evidence="6 7" id="KW-0472">Membrane</keyword>
<evidence type="ECO:0000256" key="3">
    <source>
        <dbReference type="ARBA" id="ARBA00022475"/>
    </source>
</evidence>
<proteinExistence type="inferred from homology"/>
<feature type="transmembrane region" description="Helical" evidence="7">
    <location>
        <begin position="35"/>
        <end position="57"/>
    </location>
</feature>
<dbReference type="InterPro" id="IPR000515">
    <property type="entry name" value="MetI-like"/>
</dbReference>
<accession>A0A561EUZ6</accession>
<keyword evidence="2 7" id="KW-0813">Transport</keyword>
<evidence type="ECO:0000313" key="9">
    <source>
        <dbReference type="EMBL" id="TWE19430.1"/>
    </source>
</evidence>